<evidence type="ECO:0000313" key="10">
    <source>
        <dbReference type="Proteomes" id="UP000694845"/>
    </source>
</evidence>
<dbReference type="Pfam" id="PF02014">
    <property type="entry name" value="Reeler"/>
    <property type="match status" value="1"/>
</dbReference>
<keyword evidence="1 6" id="KW-0245">EGF-like domain</keyword>
<evidence type="ECO:0000256" key="5">
    <source>
        <dbReference type="ARBA" id="ARBA00023180"/>
    </source>
</evidence>
<gene>
    <name evidence="11" type="primary">LOC110984876</name>
</gene>
<evidence type="ECO:0000256" key="4">
    <source>
        <dbReference type="ARBA" id="ARBA00023157"/>
    </source>
</evidence>
<dbReference type="OMA" id="NDNPCIN"/>
<feature type="disulfide bond" evidence="6">
    <location>
        <begin position="283"/>
        <end position="292"/>
    </location>
</feature>
<dbReference type="PROSITE" id="PS51257">
    <property type="entry name" value="PROKAR_LIPOPROTEIN"/>
    <property type="match status" value="1"/>
</dbReference>
<accession>A0A8B7Z876</accession>
<dbReference type="PROSITE" id="PS01186">
    <property type="entry name" value="EGF_2"/>
    <property type="match status" value="2"/>
</dbReference>
<dbReference type="PANTHER" id="PTHR45828">
    <property type="entry name" value="CYTOCHROME B561/FERRIC REDUCTASE TRANSMEMBRANE"/>
    <property type="match status" value="1"/>
</dbReference>
<evidence type="ECO:0000256" key="6">
    <source>
        <dbReference type="PROSITE-ProRule" id="PRU00076"/>
    </source>
</evidence>
<reference evidence="11" key="1">
    <citation type="submission" date="2025-08" db="UniProtKB">
        <authorList>
            <consortium name="RefSeq"/>
        </authorList>
    </citation>
    <scope>IDENTIFICATION</scope>
</reference>
<evidence type="ECO:0000256" key="3">
    <source>
        <dbReference type="ARBA" id="ARBA00022737"/>
    </source>
</evidence>
<comment type="caution">
    <text evidence="6">Lacks conserved residue(s) required for the propagation of feature annotation.</text>
</comment>
<feature type="chain" id="PRO_5034700735" evidence="7">
    <location>
        <begin position="27"/>
        <end position="319"/>
    </location>
</feature>
<dbReference type="InterPro" id="IPR002861">
    <property type="entry name" value="Reeler_dom"/>
</dbReference>
<evidence type="ECO:0000313" key="11">
    <source>
        <dbReference type="RefSeq" id="XP_022101162.1"/>
    </source>
</evidence>
<evidence type="ECO:0000259" key="8">
    <source>
        <dbReference type="PROSITE" id="PS50026"/>
    </source>
</evidence>
<dbReference type="GO" id="GO:0005509">
    <property type="term" value="F:calcium ion binding"/>
    <property type="evidence" value="ECO:0007669"/>
    <property type="project" value="InterPro"/>
</dbReference>
<dbReference type="KEGG" id="aplc:110984876"/>
<dbReference type="InterPro" id="IPR051237">
    <property type="entry name" value="Ferric-chelate_Red/DefProt"/>
</dbReference>
<name>A0A8B7Z876_ACAPL</name>
<evidence type="ECO:0000256" key="1">
    <source>
        <dbReference type="ARBA" id="ARBA00022536"/>
    </source>
</evidence>
<evidence type="ECO:0000256" key="7">
    <source>
        <dbReference type="SAM" id="SignalP"/>
    </source>
</evidence>
<dbReference type="Gene3D" id="2.60.40.4060">
    <property type="entry name" value="Reeler domain"/>
    <property type="match status" value="1"/>
</dbReference>
<dbReference type="InterPro" id="IPR000742">
    <property type="entry name" value="EGF"/>
</dbReference>
<dbReference type="InterPro" id="IPR001881">
    <property type="entry name" value="EGF-like_Ca-bd_dom"/>
</dbReference>
<dbReference type="PROSITE" id="PS50026">
    <property type="entry name" value="EGF_3"/>
    <property type="match status" value="3"/>
</dbReference>
<dbReference type="Gene3D" id="2.10.25.10">
    <property type="entry name" value="Laminin"/>
    <property type="match status" value="3"/>
</dbReference>
<keyword evidence="5" id="KW-0325">Glycoprotein</keyword>
<feature type="disulfide bond" evidence="6">
    <location>
        <begin position="200"/>
        <end position="209"/>
    </location>
</feature>
<keyword evidence="4 6" id="KW-1015">Disulfide bond</keyword>
<dbReference type="FunFam" id="2.10.25.10:FF:000012">
    <property type="entry name" value="Delta-like protein"/>
    <property type="match status" value="1"/>
</dbReference>
<dbReference type="RefSeq" id="XP_022101162.1">
    <property type="nucleotide sequence ID" value="XM_022245470.1"/>
</dbReference>
<keyword evidence="10" id="KW-1185">Reference proteome</keyword>
<dbReference type="SUPFAM" id="SSF57196">
    <property type="entry name" value="EGF/Laminin"/>
    <property type="match status" value="2"/>
</dbReference>
<dbReference type="CDD" id="cd08544">
    <property type="entry name" value="Reeler"/>
    <property type="match status" value="1"/>
</dbReference>
<dbReference type="AlphaFoldDB" id="A0A8B7Z876"/>
<feature type="disulfide bond" evidence="6">
    <location>
        <begin position="244"/>
        <end position="253"/>
    </location>
</feature>
<proteinExistence type="predicted"/>
<keyword evidence="3" id="KW-0677">Repeat</keyword>
<sequence length="319" mass="33712">MAEWKVPISASLVLTMLLACLHRAYGYPSGAPSSACSSLTPGHMNSSSGQPIAPQTLQSPYVIKVQPTKYTPGQVITVTIESSIGFRGILLQARKGTTPVGTWQVAADYKHLNCNNSGDSLTHVNSSLKAGGTQFSWTAPSTLTGTVKIMATFALDREIFWTRQFASVADGAEQLSGGCATEPCVDGLCFQGANSYICDCNSGFEGGNCTDKIHSPYCQDGSLCGVGGTCFQQSNPVSSYRCVCETGYRGIECMTKVTCNDNPCINGGTCFNRHAGVGYFCSCPSDFIGTNCEVPGNVDCCFQLSSVVSPSAKCVFLKT</sequence>
<dbReference type="Proteomes" id="UP000694845">
    <property type="component" value="Unplaced"/>
</dbReference>
<dbReference type="PROSITE" id="PS51019">
    <property type="entry name" value="REELIN"/>
    <property type="match status" value="1"/>
</dbReference>
<dbReference type="PANTHER" id="PTHR45828:SF33">
    <property type="entry name" value="DOMON DOMAIN-CONTAINING PROTEIN"/>
    <property type="match status" value="1"/>
</dbReference>
<keyword evidence="2 7" id="KW-0732">Signal</keyword>
<dbReference type="OrthoDB" id="6418377at2759"/>
<dbReference type="GeneID" id="110984876"/>
<feature type="domain" description="EGF-like" evidence="8">
    <location>
        <begin position="255"/>
        <end position="293"/>
    </location>
</feature>
<dbReference type="GO" id="GO:0016020">
    <property type="term" value="C:membrane"/>
    <property type="evidence" value="ECO:0007669"/>
    <property type="project" value="TreeGrafter"/>
</dbReference>
<feature type="domain" description="Reelin" evidence="9">
    <location>
        <begin position="21"/>
        <end position="184"/>
    </location>
</feature>
<dbReference type="InterPro" id="IPR042307">
    <property type="entry name" value="Reeler_sf"/>
</dbReference>
<dbReference type="SMART" id="SM00181">
    <property type="entry name" value="EGF"/>
    <property type="match status" value="3"/>
</dbReference>
<protein>
    <submittedName>
        <fullName evidence="11">Neurocan core protein-like</fullName>
    </submittedName>
</protein>
<feature type="disulfide bond" evidence="6">
    <location>
        <begin position="264"/>
        <end position="281"/>
    </location>
</feature>
<dbReference type="PROSITE" id="PS00022">
    <property type="entry name" value="EGF_1"/>
    <property type="match status" value="3"/>
</dbReference>
<feature type="domain" description="EGF-like" evidence="8">
    <location>
        <begin position="214"/>
        <end position="254"/>
    </location>
</feature>
<evidence type="ECO:0000259" key="9">
    <source>
        <dbReference type="PROSITE" id="PS51019"/>
    </source>
</evidence>
<feature type="signal peptide" evidence="7">
    <location>
        <begin position="1"/>
        <end position="26"/>
    </location>
</feature>
<dbReference type="CDD" id="cd00054">
    <property type="entry name" value="EGF_CA"/>
    <property type="match status" value="2"/>
</dbReference>
<feature type="domain" description="EGF-like" evidence="8">
    <location>
        <begin position="175"/>
        <end position="210"/>
    </location>
</feature>
<organism evidence="10 11">
    <name type="scientific">Acanthaster planci</name>
    <name type="common">Crown-of-thorns starfish</name>
    <dbReference type="NCBI Taxonomy" id="133434"/>
    <lineage>
        <taxon>Eukaryota</taxon>
        <taxon>Metazoa</taxon>
        <taxon>Echinodermata</taxon>
        <taxon>Eleutherozoa</taxon>
        <taxon>Asterozoa</taxon>
        <taxon>Asteroidea</taxon>
        <taxon>Valvatacea</taxon>
        <taxon>Valvatida</taxon>
        <taxon>Acanthasteridae</taxon>
        <taxon>Acanthaster</taxon>
    </lineage>
</organism>
<feature type="disulfide bond" evidence="6">
    <location>
        <begin position="179"/>
        <end position="189"/>
    </location>
</feature>
<evidence type="ECO:0000256" key="2">
    <source>
        <dbReference type="ARBA" id="ARBA00022729"/>
    </source>
</evidence>
<dbReference type="Pfam" id="PF00008">
    <property type="entry name" value="EGF"/>
    <property type="match status" value="1"/>
</dbReference>
<dbReference type="SMART" id="SM00179">
    <property type="entry name" value="EGF_CA"/>
    <property type="match status" value="3"/>
</dbReference>